<feature type="domain" description="DUF7779" evidence="2">
    <location>
        <begin position="913"/>
        <end position="1001"/>
    </location>
</feature>
<dbReference type="SUPFAM" id="SSF52540">
    <property type="entry name" value="P-loop containing nucleoside triphosphate hydrolases"/>
    <property type="match status" value="1"/>
</dbReference>
<dbReference type="Proteomes" id="UP001501777">
    <property type="component" value="Unassembled WGS sequence"/>
</dbReference>
<dbReference type="RefSeq" id="WP_344402399.1">
    <property type="nucleotide sequence ID" value="NZ_BAAASG010000011.1"/>
</dbReference>
<name>A0ABN3MCB1_STRLO</name>
<dbReference type="NCBIfam" id="NF041121">
    <property type="entry name" value="SAV_2336_NTERM"/>
    <property type="match status" value="1"/>
</dbReference>
<feature type="region of interest" description="Disordered" evidence="1">
    <location>
        <begin position="57"/>
        <end position="98"/>
    </location>
</feature>
<evidence type="ECO:0000313" key="4">
    <source>
        <dbReference type="Proteomes" id="UP001501777"/>
    </source>
</evidence>
<dbReference type="InterPro" id="IPR056681">
    <property type="entry name" value="DUF7779"/>
</dbReference>
<sequence>MTHEPSPARDGQTVHGRDGPRPPSGEEPRPLTRLHPSEVADAVWVASEHAWLTGVPVPSAHDRLPEGAEDTGRDLSPLHPDDALDPALPTPDLHGAQTVPEPAIDATAWSAGSEPVPSALPDHATSVDTEETAGRPSHRLPRVPGSMPADGPAARRSTGARALGRALRAFRTAVASAHGRELDEEATAERIALAPSLPPVLRPTPERRWRAVLLVDTAPHMAVWREHIARFAKVAHRFGGFRDITELSLNALSADRAAISLPGPIRETRPVSARGLVDPTGRSVIFVLTDGSAPAWRSGAAQRLLALWGRRQPVAVLHVLPQRLWHRTGLHPSGVRLRASGPWAADRTPQWEPAEALSDVLRPRALPQATVPVPVLEMDAGWLEPWARFVGGAEPREIELAAVLTTVLERPRSPLPGPSADPAQRVAAFHGWASPEAFQLATHMAAVQLDLPTMTEVQRRTMPRTGPEHMAEFLLSGLVSPLLWYAHDQLSFVFEPGVREELLAYGSRDATATAIEQAAELLAPRSAAARDLLSYLRGDGGKAARAHGTDREFREVERAVLHALSGPHARRARALDSLEPEPGLAIGSPERTGFAPSSAAPSLTESPQSVHDDSSPSATPASGGLADPGEGDTPVSTVPAASERGQEPSLTAGGSRASELKVAGNIPPRNLMFTGREELLVALERGLRSGPTAVLPHALHGMGGVGKSQLALEYVYRHATEYDLVWWIPAELTTEIQRSLVELARKMNLRVTPEANTAVPAVLEALRTGNPYRKWLLVFDNAESPGAVQGYFPSAPEGGPAGSVIVTSRNPQWNTLAHPLEVDVFTRPESVQLLHRRNSELTDEEAGMLAEVLGDLPLAVEQASAWLAETGMPAAEYLRVFEEKRAELMAVSAPPQYEETVATAWNVSLDHVEKKYAGALQLLQLCSYFAPEPISRQFFSIAVAESIAPELDLIFTDPMRLSRAIREISRYSLAKINYRTNAIQMHRLVQAVLVARMSVEQRERFQHGAHLLLAANTPSNPRDPQNWPRFGQLYPHVISSQASKSSNRNVRQMVHNVAEYLYHWGDHAAALEFTSQVYKEWCEKFGEDDPATLALGQRLRWVLWRVGRYPEAADLDERMLATLDPAGPGTEEPYLVVKGLVASDRRVSGDFRGALEYDEDVYQHAVRAFGDDDPTTITHAFNLAVCLRVHGEYRRALELDDNVWRLRTEMFGADSTQALISQASVALDQQELGEYTLALRMCTENAEQTEALLGEPHLETYRSKARLGVAQRKAGLHAEAAKNTSIALAALTERYGERAPDVLQISLNYSIDLRQTGRLQEARDRCRRTRDLYKETLGEDHPQTISAEADLAVTLRQMDQVDAARKLNESVLTRFRQALGEKHPNTLATAVNLANDLFAQGDSTAAHALDEQTLEQVREKLGETHPTTLVLRVNLAIDLRALGRREEAELLHAEAVEGIKEKLGEAHPAYHDALKWRRANCDIDPMYL</sequence>
<feature type="compositionally biased region" description="Polar residues" evidence="1">
    <location>
        <begin position="599"/>
        <end position="620"/>
    </location>
</feature>
<comment type="caution">
    <text evidence="3">The sequence shown here is derived from an EMBL/GenBank/DDBJ whole genome shotgun (WGS) entry which is preliminary data.</text>
</comment>
<feature type="compositionally biased region" description="Low complexity" evidence="1">
    <location>
        <begin position="85"/>
        <end position="94"/>
    </location>
</feature>
<protein>
    <submittedName>
        <fullName evidence="3">FxSxx-COOH system tetratricopeptide repeat protein</fullName>
    </submittedName>
</protein>
<dbReference type="InterPro" id="IPR027417">
    <property type="entry name" value="P-loop_NTPase"/>
</dbReference>
<dbReference type="Gene3D" id="1.25.40.10">
    <property type="entry name" value="Tetratricopeptide repeat domain"/>
    <property type="match status" value="3"/>
</dbReference>
<keyword evidence="4" id="KW-1185">Reference proteome</keyword>
<feature type="compositionally biased region" description="Basic and acidic residues" evidence="1">
    <location>
        <begin position="15"/>
        <end position="35"/>
    </location>
</feature>
<dbReference type="PANTHER" id="PTHR46082:SF6">
    <property type="entry name" value="AAA+ ATPASE DOMAIN-CONTAINING PROTEIN-RELATED"/>
    <property type="match status" value="1"/>
</dbReference>
<dbReference type="InterPro" id="IPR053137">
    <property type="entry name" value="NLR-like"/>
</dbReference>
<evidence type="ECO:0000313" key="3">
    <source>
        <dbReference type="EMBL" id="GAA2499405.1"/>
    </source>
</evidence>
<evidence type="ECO:0000259" key="2">
    <source>
        <dbReference type="Pfam" id="PF25000"/>
    </source>
</evidence>
<accession>A0ABN3MCB1</accession>
<dbReference type="NCBIfam" id="NF040586">
    <property type="entry name" value="FxSxx_TPR"/>
    <property type="match status" value="1"/>
</dbReference>
<dbReference type="Pfam" id="PF25000">
    <property type="entry name" value="DUF7779"/>
    <property type="match status" value="1"/>
</dbReference>
<dbReference type="PANTHER" id="PTHR46082">
    <property type="entry name" value="ATP/GTP-BINDING PROTEIN-RELATED"/>
    <property type="match status" value="1"/>
</dbReference>
<dbReference type="InterPro" id="IPR011990">
    <property type="entry name" value="TPR-like_helical_dom_sf"/>
</dbReference>
<organism evidence="3 4">
    <name type="scientific">Streptomyces longisporus</name>
    <dbReference type="NCBI Taxonomy" id="1948"/>
    <lineage>
        <taxon>Bacteria</taxon>
        <taxon>Bacillati</taxon>
        <taxon>Actinomycetota</taxon>
        <taxon>Actinomycetes</taxon>
        <taxon>Kitasatosporales</taxon>
        <taxon>Streptomycetaceae</taxon>
        <taxon>Streptomyces</taxon>
    </lineage>
</organism>
<feature type="region of interest" description="Disordered" evidence="1">
    <location>
        <begin position="110"/>
        <end position="160"/>
    </location>
</feature>
<feature type="region of interest" description="Disordered" evidence="1">
    <location>
        <begin position="569"/>
        <end position="661"/>
    </location>
</feature>
<dbReference type="InterPro" id="IPR047738">
    <property type="entry name" value="SAV_2336-like_N"/>
</dbReference>
<feature type="region of interest" description="Disordered" evidence="1">
    <location>
        <begin position="1"/>
        <end position="35"/>
    </location>
</feature>
<feature type="compositionally biased region" description="Basic and acidic residues" evidence="1">
    <location>
        <begin position="60"/>
        <end position="73"/>
    </location>
</feature>
<dbReference type="Pfam" id="PF13424">
    <property type="entry name" value="TPR_12"/>
    <property type="match status" value="2"/>
</dbReference>
<dbReference type="SUPFAM" id="SSF48452">
    <property type="entry name" value="TPR-like"/>
    <property type="match status" value="3"/>
</dbReference>
<gene>
    <name evidence="3" type="primary">fxsT_2</name>
    <name evidence="3" type="ORF">GCM10010276_46400</name>
</gene>
<dbReference type="EMBL" id="BAAASG010000011">
    <property type="protein sequence ID" value="GAA2499405.1"/>
    <property type="molecule type" value="Genomic_DNA"/>
</dbReference>
<dbReference type="Gene3D" id="3.40.50.300">
    <property type="entry name" value="P-loop containing nucleotide triphosphate hydrolases"/>
    <property type="match status" value="1"/>
</dbReference>
<reference evidence="3 4" key="1">
    <citation type="journal article" date="2019" name="Int. J. Syst. Evol. Microbiol.">
        <title>The Global Catalogue of Microorganisms (GCM) 10K type strain sequencing project: providing services to taxonomists for standard genome sequencing and annotation.</title>
        <authorList>
            <consortium name="The Broad Institute Genomics Platform"/>
            <consortium name="The Broad Institute Genome Sequencing Center for Infectious Disease"/>
            <person name="Wu L."/>
            <person name="Ma J."/>
        </authorList>
    </citation>
    <scope>NUCLEOTIDE SEQUENCE [LARGE SCALE GENOMIC DNA]</scope>
    <source>
        <strain evidence="3 4">JCM 4395</strain>
    </source>
</reference>
<proteinExistence type="predicted"/>
<evidence type="ECO:0000256" key="1">
    <source>
        <dbReference type="SAM" id="MobiDB-lite"/>
    </source>
</evidence>